<accession>A0A7Z0EG65</accession>
<proteinExistence type="predicted"/>
<dbReference type="EMBL" id="JACCFM010000001">
    <property type="protein sequence ID" value="NYJ21054.1"/>
    <property type="molecule type" value="Genomic_DNA"/>
</dbReference>
<evidence type="ECO:0000313" key="2">
    <source>
        <dbReference type="Proteomes" id="UP000537260"/>
    </source>
</evidence>
<reference evidence="1 2" key="1">
    <citation type="submission" date="2020-07" db="EMBL/GenBank/DDBJ databases">
        <title>Sequencing the genomes of 1000 actinobacteria strains.</title>
        <authorList>
            <person name="Klenk H.-P."/>
        </authorList>
    </citation>
    <scope>NUCLEOTIDE SEQUENCE [LARGE SCALE GENOMIC DNA]</scope>
    <source>
        <strain evidence="1 2">LI1</strain>
    </source>
</reference>
<evidence type="ECO:0000313" key="1">
    <source>
        <dbReference type="EMBL" id="NYJ21054.1"/>
    </source>
</evidence>
<dbReference type="RefSeq" id="WP_179579716.1">
    <property type="nucleotide sequence ID" value="NZ_JACCFM010000001.1"/>
</dbReference>
<dbReference type="Proteomes" id="UP000537260">
    <property type="component" value="Unassembled WGS sequence"/>
</dbReference>
<comment type="caution">
    <text evidence="1">The sequence shown here is derived from an EMBL/GenBank/DDBJ whole genome shotgun (WGS) entry which is preliminary data.</text>
</comment>
<gene>
    <name evidence="1" type="ORF">HNR05_002845</name>
</gene>
<dbReference type="AlphaFoldDB" id="A0A7Z0EG65"/>
<protein>
    <submittedName>
        <fullName evidence="1">Uncharacterized protein</fullName>
    </submittedName>
</protein>
<sequence length="184" mass="20198">MFNGASLFVGGGGVLRGLKSLKGLSAAAKLRAMTKLLSSSTGVTVKNGKVKINGVDKMTVDELADIYNDTLHNMDADQATLGKFVPKGPASYEQIAGRAGDAHFSLDGSKWAETQKKFDLTNNEMYELLNKPFLNEIIEKKLPVRFTHEPSKFPDSMLAQELEYLEINGYEYLPETHFALPPGK</sequence>
<keyword evidence="2" id="KW-1185">Reference proteome</keyword>
<organism evidence="1 2">
    <name type="scientific">Glaciibacter psychrotolerans</name>
    <dbReference type="NCBI Taxonomy" id="670054"/>
    <lineage>
        <taxon>Bacteria</taxon>
        <taxon>Bacillati</taxon>
        <taxon>Actinomycetota</taxon>
        <taxon>Actinomycetes</taxon>
        <taxon>Micrococcales</taxon>
        <taxon>Microbacteriaceae</taxon>
        <taxon>Glaciibacter</taxon>
    </lineage>
</organism>
<name>A0A7Z0EG65_9MICO</name>